<comment type="caution">
    <text evidence="1">The sequence shown here is derived from an EMBL/GenBank/DDBJ whole genome shotgun (WGS) entry which is preliminary data.</text>
</comment>
<keyword evidence="2" id="KW-1185">Reference proteome</keyword>
<evidence type="ECO:0000313" key="2">
    <source>
        <dbReference type="Proteomes" id="UP000886501"/>
    </source>
</evidence>
<dbReference type="EMBL" id="MU118236">
    <property type="protein sequence ID" value="KAF9643371.1"/>
    <property type="molecule type" value="Genomic_DNA"/>
</dbReference>
<dbReference type="Proteomes" id="UP000886501">
    <property type="component" value="Unassembled WGS sequence"/>
</dbReference>
<accession>A0ACB6Z127</accession>
<gene>
    <name evidence="1" type="ORF">BDM02DRAFT_3191769</name>
</gene>
<sequence length="81" mass="8788">MVGPASEAGISGGFSDLSFTRLKLGTARYMTPERLDSINSAPLKQSDVYSFAMTSFMVLTGVSPYPHDGVRDHGLFPRSPY</sequence>
<evidence type="ECO:0000313" key="1">
    <source>
        <dbReference type="EMBL" id="KAF9643371.1"/>
    </source>
</evidence>
<protein>
    <submittedName>
        <fullName evidence="1">Uncharacterized protein</fullName>
    </submittedName>
</protein>
<proteinExistence type="predicted"/>
<reference evidence="1" key="2">
    <citation type="journal article" date="2020" name="Nat. Commun.">
        <title>Large-scale genome sequencing of mycorrhizal fungi provides insights into the early evolution of symbiotic traits.</title>
        <authorList>
            <person name="Miyauchi S."/>
            <person name="Kiss E."/>
            <person name="Kuo A."/>
            <person name="Drula E."/>
            <person name="Kohler A."/>
            <person name="Sanchez-Garcia M."/>
            <person name="Morin E."/>
            <person name="Andreopoulos B."/>
            <person name="Barry K.W."/>
            <person name="Bonito G."/>
            <person name="Buee M."/>
            <person name="Carver A."/>
            <person name="Chen C."/>
            <person name="Cichocki N."/>
            <person name="Clum A."/>
            <person name="Culley D."/>
            <person name="Crous P.W."/>
            <person name="Fauchery L."/>
            <person name="Girlanda M."/>
            <person name="Hayes R.D."/>
            <person name="Keri Z."/>
            <person name="LaButti K."/>
            <person name="Lipzen A."/>
            <person name="Lombard V."/>
            <person name="Magnuson J."/>
            <person name="Maillard F."/>
            <person name="Murat C."/>
            <person name="Nolan M."/>
            <person name="Ohm R.A."/>
            <person name="Pangilinan J."/>
            <person name="Pereira M.F."/>
            <person name="Perotto S."/>
            <person name="Peter M."/>
            <person name="Pfister S."/>
            <person name="Riley R."/>
            <person name="Sitrit Y."/>
            <person name="Stielow J.B."/>
            <person name="Szollosi G."/>
            <person name="Zifcakova L."/>
            <person name="Stursova M."/>
            <person name="Spatafora J.W."/>
            <person name="Tedersoo L."/>
            <person name="Vaario L.M."/>
            <person name="Yamada A."/>
            <person name="Yan M."/>
            <person name="Wang P."/>
            <person name="Xu J."/>
            <person name="Bruns T."/>
            <person name="Baldrian P."/>
            <person name="Vilgalys R."/>
            <person name="Dunand C."/>
            <person name="Henrissat B."/>
            <person name="Grigoriev I.V."/>
            <person name="Hibbett D."/>
            <person name="Nagy L.G."/>
            <person name="Martin F.M."/>
        </authorList>
    </citation>
    <scope>NUCLEOTIDE SEQUENCE</scope>
    <source>
        <strain evidence="1">P2</strain>
    </source>
</reference>
<reference evidence="1" key="1">
    <citation type="submission" date="2019-10" db="EMBL/GenBank/DDBJ databases">
        <authorList>
            <consortium name="DOE Joint Genome Institute"/>
            <person name="Kuo A."/>
            <person name="Miyauchi S."/>
            <person name="Kiss E."/>
            <person name="Drula E."/>
            <person name="Kohler A."/>
            <person name="Sanchez-Garcia M."/>
            <person name="Andreopoulos B."/>
            <person name="Barry K.W."/>
            <person name="Bonito G."/>
            <person name="Buee M."/>
            <person name="Carver A."/>
            <person name="Chen C."/>
            <person name="Cichocki N."/>
            <person name="Clum A."/>
            <person name="Culley D."/>
            <person name="Crous P.W."/>
            <person name="Fauchery L."/>
            <person name="Girlanda M."/>
            <person name="Hayes R."/>
            <person name="Keri Z."/>
            <person name="Labutti K."/>
            <person name="Lipzen A."/>
            <person name="Lombard V."/>
            <person name="Magnuson J."/>
            <person name="Maillard F."/>
            <person name="Morin E."/>
            <person name="Murat C."/>
            <person name="Nolan M."/>
            <person name="Ohm R."/>
            <person name="Pangilinan J."/>
            <person name="Pereira M."/>
            <person name="Perotto S."/>
            <person name="Peter M."/>
            <person name="Riley R."/>
            <person name="Sitrit Y."/>
            <person name="Stielow B."/>
            <person name="Szollosi G."/>
            <person name="Zifcakova L."/>
            <person name="Stursova M."/>
            <person name="Spatafora J.W."/>
            <person name="Tedersoo L."/>
            <person name="Vaario L.-M."/>
            <person name="Yamada A."/>
            <person name="Yan M."/>
            <person name="Wang P."/>
            <person name="Xu J."/>
            <person name="Bruns T."/>
            <person name="Baldrian P."/>
            <person name="Vilgalys R."/>
            <person name="Henrissat B."/>
            <person name="Grigoriev I.V."/>
            <person name="Hibbett D."/>
            <person name="Nagy L.G."/>
            <person name="Martin F.M."/>
        </authorList>
    </citation>
    <scope>NUCLEOTIDE SEQUENCE</scope>
    <source>
        <strain evidence="1">P2</strain>
    </source>
</reference>
<organism evidence="1 2">
    <name type="scientific">Thelephora ganbajun</name>
    <name type="common">Ganba fungus</name>
    <dbReference type="NCBI Taxonomy" id="370292"/>
    <lineage>
        <taxon>Eukaryota</taxon>
        <taxon>Fungi</taxon>
        <taxon>Dikarya</taxon>
        <taxon>Basidiomycota</taxon>
        <taxon>Agaricomycotina</taxon>
        <taxon>Agaricomycetes</taxon>
        <taxon>Thelephorales</taxon>
        <taxon>Thelephoraceae</taxon>
        <taxon>Thelephora</taxon>
    </lineage>
</organism>
<name>A0ACB6Z127_THEGA</name>